<evidence type="ECO:0000313" key="4">
    <source>
        <dbReference type="Proteomes" id="UP000320643"/>
    </source>
</evidence>
<evidence type="ECO:0000313" key="3">
    <source>
        <dbReference type="EMBL" id="TRW23687.1"/>
    </source>
</evidence>
<dbReference type="RefSeq" id="WP_143373945.1">
    <property type="nucleotide sequence ID" value="NZ_VJVZ01000008.1"/>
</dbReference>
<dbReference type="Pfam" id="PF00072">
    <property type="entry name" value="Response_reg"/>
    <property type="match status" value="1"/>
</dbReference>
<organism evidence="3 4">
    <name type="scientific">Flavobacterium zepuense</name>
    <dbReference type="NCBI Taxonomy" id="2593302"/>
    <lineage>
        <taxon>Bacteria</taxon>
        <taxon>Pseudomonadati</taxon>
        <taxon>Bacteroidota</taxon>
        <taxon>Flavobacteriia</taxon>
        <taxon>Flavobacteriales</taxon>
        <taxon>Flavobacteriaceae</taxon>
        <taxon>Flavobacterium</taxon>
    </lineage>
</organism>
<dbReference type="SMART" id="SM00448">
    <property type="entry name" value="REC"/>
    <property type="match status" value="1"/>
</dbReference>
<evidence type="ECO:0000256" key="1">
    <source>
        <dbReference type="PROSITE-ProRule" id="PRU00169"/>
    </source>
</evidence>
<protein>
    <submittedName>
        <fullName evidence="3">Response regulator</fullName>
    </submittedName>
</protein>
<dbReference type="InterPro" id="IPR052893">
    <property type="entry name" value="TCS_response_regulator"/>
</dbReference>
<keyword evidence="4" id="KW-1185">Reference proteome</keyword>
<dbReference type="PANTHER" id="PTHR44520">
    <property type="entry name" value="RESPONSE REGULATOR RCP1-RELATED"/>
    <property type="match status" value="1"/>
</dbReference>
<reference evidence="3 4" key="1">
    <citation type="submission" date="2019-07" db="EMBL/GenBank/DDBJ databases">
        <title>Flavobacterium sp. nov., isolated from glacier ice.</title>
        <authorList>
            <person name="Liu Q."/>
            <person name="Xin Y.-H."/>
        </authorList>
    </citation>
    <scope>NUCLEOTIDE SEQUENCE [LARGE SCALE GENOMIC DNA]</scope>
    <source>
        <strain evidence="3 4">ZT4R6</strain>
    </source>
</reference>
<name>A0A552UZP1_9FLAO</name>
<sequence>MKLSAKNIGIVLIDDDLEDRMFFEEALQELNAEHNYRRFQCCHEALIYLTTPEAVIPDILLLNLNLPSVDGKAFLKTIRAIDKFAPVPIAIYATSSTDQDKHETFTDGANIYITKPRDYYHLRETLKKVIKLQWQYQYLNLNIHTFMVSL</sequence>
<comment type="caution">
    <text evidence="1">Lacks conserved residue(s) required for the propagation of feature annotation.</text>
</comment>
<gene>
    <name evidence="3" type="ORF">FMM05_13610</name>
</gene>
<dbReference type="AlphaFoldDB" id="A0A552UZP1"/>
<proteinExistence type="predicted"/>
<dbReference type="InterPro" id="IPR011006">
    <property type="entry name" value="CheY-like_superfamily"/>
</dbReference>
<dbReference type="Gene3D" id="3.40.50.2300">
    <property type="match status" value="1"/>
</dbReference>
<comment type="caution">
    <text evidence="3">The sequence shown here is derived from an EMBL/GenBank/DDBJ whole genome shotgun (WGS) entry which is preliminary data.</text>
</comment>
<dbReference type="EMBL" id="VJVZ01000008">
    <property type="protein sequence ID" value="TRW23687.1"/>
    <property type="molecule type" value="Genomic_DNA"/>
</dbReference>
<dbReference type="InterPro" id="IPR001789">
    <property type="entry name" value="Sig_transdc_resp-reg_receiver"/>
</dbReference>
<accession>A0A552UZP1</accession>
<evidence type="ECO:0000259" key="2">
    <source>
        <dbReference type="PROSITE" id="PS50110"/>
    </source>
</evidence>
<dbReference type="OrthoDB" id="7631574at2"/>
<dbReference type="SUPFAM" id="SSF52172">
    <property type="entry name" value="CheY-like"/>
    <property type="match status" value="1"/>
</dbReference>
<dbReference type="PANTHER" id="PTHR44520:SF2">
    <property type="entry name" value="RESPONSE REGULATOR RCP1"/>
    <property type="match status" value="1"/>
</dbReference>
<dbReference type="GO" id="GO:0000160">
    <property type="term" value="P:phosphorelay signal transduction system"/>
    <property type="evidence" value="ECO:0007669"/>
    <property type="project" value="InterPro"/>
</dbReference>
<dbReference type="PROSITE" id="PS50110">
    <property type="entry name" value="RESPONSE_REGULATORY"/>
    <property type="match status" value="1"/>
</dbReference>
<dbReference type="Proteomes" id="UP000320643">
    <property type="component" value="Unassembled WGS sequence"/>
</dbReference>
<feature type="domain" description="Response regulatory" evidence="2">
    <location>
        <begin position="9"/>
        <end position="130"/>
    </location>
</feature>